<keyword evidence="2" id="KW-0472">Membrane</keyword>
<dbReference type="AlphaFoldDB" id="A0A9P4IDQ4"/>
<evidence type="ECO:0000313" key="4">
    <source>
        <dbReference type="EMBL" id="KAF2097380.1"/>
    </source>
</evidence>
<reference evidence="4" key="1">
    <citation type="journal article" date="2020" name="Stud. Mycol.">
        <title>101 Dothideomycetes genomes: a test case for predicting lifestyles and emergence of pathogens.</title>
        <authorList>
            <person name="Haridas S."/>
            <person name="Albert R."/>
            <person name="Binder M."/>
            <person name="Bloem J."/>
            <person name="Labutti K."/>
            <person name="Salamov A."/>
            <person name="Andreopoulos B."/>
            <person name="Baker S."/>
            <person name="Barry K."/>
            <person name="Bills G."/>
            <person name="Bluhm B."/>
            <person name="Cannon C."/>
            <person name="Castanera R."/>
            <person name="Culley D."/>
            <person name="Daum C."/>
            <person name="Ezra D."/>
            <person name="Gonzalez J."/>
            <person name="Henrissat B."/>
            <person name="Kuo A."/>
            <person name="Liang C."/>
            <person name="Lipzen A."/>
            <person name="Lutzoni F."/>
            <person name="Magnuson J."/>
            <person name="Mondo S."/>
            <person name="Nolan M."/>
            <person name="Ohm R."/>
            <person name="Pangilinan J."/>
            <person name="Park H.-J."/>
            <person name="Ramirez L."/>
            <person name="Alfaro M."/>
            <person name="Sun H."/>
            <person name="Tritt A."/>
            <person name="Yoshinaga Y."/>
            <person name="Zwiers L.-H."/>
            <person name="Turgeon B."/>
            <person name="Goodwin S."/>
            <person name="Spatafora J."/>
            <person name="Crous P."/>
            <person name="Grigoriev I."/>
        </authorList>
    </citation>
    <scope>NUCLEOTIDE SEQUENCE</scope>
    <source>
        <strain evidence="4">CBS 133067</strain>
    </source>
</reference>
<protein>
    <recommendedName>
        <fullName evidence="3">Glycosyl transferase CAP10 domain-containing protein</fullName>
    </recommendedName>
</protein>
<dbReference type="PANTHER" id="PTHR12203:SF107">
    <property type="entry name" value="GLYCOSYL TRANSFERASE CAP10 DOMAIN-CONTAINING PROTEIN"/>
    <property type="match status" value="1"/>
</dbReference>
<comment type="caution">
    <text evidence="4">The sequence shown here is derived from an EMBL/GenBank/DDBJ whole genome shotgun (WGS) entry which is preliminary data.</text>
</comment>
<feature type="transmembrane region" description="Helical" evidence="2">
    <location>
        <begin position="12"/>
        <end position="30"/>
    </location>
</feature>
<accession>A0A9P4IDQ4</accession>
<dbReference type="EMBL" id="ML978128">
    <property type="protein sequence ID" value="KAF2097380.1"/>
    <property type="molecule type" value="Genomic_DNA"/>
</dbReference>
<evidence type="ECO:0000256" key="1">
    <source>
        <dbReference type="SAM" id="MobiDB-lite"/>
    </source>
</evidence>
<proteinExistence type="predicted"/>
<keyword evidence="2" id="KW-0812">Transmembrane</keyword>
<feature type="region of interest" description="Disordered" evidence="1">
    <location>
        <begin position="46"/>
        <end position="74"/>
    </location>
</feature>
<dbReference type="SMART" id="SM00672">
    <property type="entry name" value="CAP10"/>
    <property type="match status" value="1"/>
</dbReference>
<dbReference type="Pfam" id="PF05686">
    <property type="entry name" value="Glyco_transf_90"/>
    <property type="match status" value="1"/>
</dbReference>
<organism evidence="4 5">
    <name type="scientific">Rhizodiscina lignyota</name>
    <dbReference type="NCBI Taxonomy" id="1504668"/>
    <lineage>
        <taxon>Eukaryota</taxon>
        <taxon>Fungi</taxon>
        <taxon>Dikarya</taxon>
        <taxon>Ascomycota</taxon>
        <taxon>Pezizomycotina</taxon>
        <taxon>Dothideomycetes</taxon>
        <taxon>Pleosporomycetidae</taxon>
        <taxon>Aulographales</taxon>
        <taxon>Rhizodiscinaceae</taxon>
        <taxon>Rhizodiscina</taxon>
    </lineage>
</organism>
<sequence length="459" mass="52290">MAPPLRSIGKLCAYTALVLIISGLFLNYGIDTKLIRGHFQKDKLVDQSSSPAPEKLDSLHSKPPGNTLQGSGNKVGKTDWTVAAGNYADDYSLNSQRCAATFPDLFKEIKRASAYWKQLKISISDLDNSWASEGVVRALIFDGRLYILETKFSGAGYNIHRSLAILSSIHRAIGSSTDPIPNVEFSFSVSDIADSEHKGSGRPIWTFSRRAEDEHQWLMPDFGFWSWGLDLVGEYTQIRNQISQSENTFSDKLSKAVWRGTENSQVRKDLIKVTKPFRQTWADIQSITWSGRIKLSSNSKLKALSIPEHCNWKFLIHTEGVSYSGRGKYLLNCHSVFVAHELEWIENWHQFLVSDGPNQNYVRVKRDFSDLPDKMRFLLDHPVLAERIANNSVTTFRDGYLTPAAQACYWREMLRAWRDVSFEPELWEEVEALNEAGQSTDPQWRMRGIPYETFVYVQS</sequence>
<dbReference type="OrthoDB" id="202415at2759"/>
<dbReference type="InterPro" id="IPR051091">
    <property type="entry name" value="O-Glucosyltr/Glycosyltrsf_90"/>
</dbReference>
<gene>
    <name evidence="4" type="ORF">NA57DRAFT_57970</name>
</gene>
<evidence type="ECO:0000259" key="3">
    <source>
        <dbReference type="SMART" id="SM00672"/>
    </source>
</evidence>
<keyword evidence="5" id="KW-1185">Reference proteome</keyword>
<dbReference type="PANTHER" id="PTHR12203">
    <property type="entry name" value="KDEL LYS-ASP-GLU-LEU CONTAINING - RELATED"/>
    <property type="match status" value="1"/>
</dbReference>
<feature type="domain" description="Glycosyl transferase CAP10" evidence="3">
    <location>
        <begin position="179"/>
        <end position="417"/>
    </location>
</feature>
<name>A0A9P4IDQ4_9PEZI</name>
<dbReference type="InterPro" id="IPR006598">
    <property type="entry name" value="CAP10"/>
</dbReference>
<dbReference type="Proteomes" id="UP000799772">
    <property type="component" value="Unassembled WGS sequence"/>
</dbReference>
<keyword evidence="2" id="KW-1133">Transmembrane helix</keyword>
<evidence type="ECO:0000256" key="2">
    <source>
        <dbReference type="SAM" id="Phobius"/>
    </source>
</evidence>
<evidence type="ECO:0000313" key="5">
    <source>
        <dbReference type="Proteomes" id="UP000799772"/>
    </source>
</evidence>